<protein>
    <recommendedName>
        <fullName evidence="4">DUF3905 domain-containing protein</fullName>
    </recommendedName>
</protein>
<organism evidence="2 3">
    <name type="scientific">Xylanibacillus composti</name>
    <dbReference type="NCBI Taxonomy" id="1572762"/>
    <lineage>
        <taxon>Bacteria</taxon>
        <taxon>Bacillati</taxon>
        <taxon>Bacillota</taxon>
        <taxon>Bacilli</taxon>
        <taxon>Bacillales</taxon>
        <taxon>Paenibacillaceae</taxon>
        <taxon>Xylanibacillus</taxon>
    </lineage>
</organism>
<proteinExistence type="predicted"/>
<dbReference type="RefSeq" id="WP_213409968.1">
    <property type="nucleotide sequence ID" value="NZ_BOVK01000003.1"/>
</dbReference>
<accession>A0A8J4GY70</accession>
<evidence type="ECO:0008006" key="4">
    <source>
        <dbReference type="Google" id="ProtNLM"/>
    </source>
</evidence>
<dbReference type="EMBL" id="BOVK01000003">
    <property type="protein sequence ID" value="GIQ67367.1"/>
    <property type="molecule type" value="Genomic_DNA"/>
</dbReference>
<dbReference type="Proteomes" id="UP000677918">
    <property type="component" value="Unassembled WGS sequence"/>
</dbReference>
<sequence>MDLEKWMQHKKEAEDRLASLGDEALDPYEINFRPEFEQGRGPKKAFMNEFGVVIGDHEYESEHSPLQQWSKETDPSIMSGDQWVHAYKDIGFQTEENRDYFEKGIVPQGGMFMHPDKDVAYESNLEHYDGEPQQEDEHNLKGDRPKK</sequence>
<dbReference type="AlphaFoldDB" id="A0A8J4GY70"/>
<dbReference type="InterPro" id="IPR024999">
    <property type="entry name" value="DUF3905"/>
</dbReference>
<name>A0A8J4GY70_9BACL</name>
<evidence type="ECO:0000313" key="2">
    <source>
        <dbReference type="EMBL" id="GIQ67367.1"/>
    </source>
</evidence>
<dbReference type="Pfam" id="PF13045">
    <property type="entry name" value="DUF3905"/>
    <property type="match status" value="1"/>
</dbReference>
<gene>
    <name evidence="2" type="ORF">XYCOK13_01910</name>
</gene>
<comment type="caution">
    <text evidence="2">The sequence shown here is derived from an EMBL/GenBank/DDBJ whole genome shotgun (WGS) entry which is preliminary data.</text>
</comment>
<keyword evidence="3" id="KW-1185">Reference proteome</keyword>
<evidence type="ECO:0000313" key="3">
    <source>
        <dbReference type="Proteomes" id="UP000677918"/>
    </source>
</evidence>
<feature type="region of interest" description="Disordered" evidence="1">
    <location>
        <begin position="124"/>
        <end position="147"/>
    </location>
</feature>
<reference evidence="2" key="1">
    <citation type="submission" date="2021-04" db="EMBL/GenBank/DDBJ databases">
        <title>Draft genome sequence of Xylanibacillus composti strain K13.</title>
        <authorList>
            <person name="Uke A."/>
            <person name="Chhe C."/>
            <person name="Baramee S."/>
            <person name="Kosugi A."/>
        </authorList>
    </citation>
    <scope>NUCLEOTIDE SEQUENCE</scope>
    <source>
        <strain evidence="2">K13</strain>
    </source>
</reference>
<evidence type="ECO:0000256" key="1">
    <source>
        <dbReference type="SAM" id="MobiDB-lite"/>
    </source>
</evidence>